<reference evidence="3 4" key="1">
    <citation type="submission" date="2024-01" db="EMBL/GenBank/DDBJ databases">
        <title>Comparative genomics of Cryptococcus and Kwoniella reveals pathogenesis evolution and contrasting modes of karyotype evolution via chromosome fusion or intercentromeric recombination.</title>
        <authorList>
            <person name="Coelho M.A."/>
            <person name="David-Palma M."/>
            <person name="Shea T."/>
            <person name="Bowers K."/>
            <person name="McGinley-Smith S."/>
            <person name="Mohammad A.W."/>
            <person name="Gnirke A."/>
            <person name="Yurkov A.M."/>
            <person name="Nowrousian M."/>
            <person name="Sun S."/>
            <person name="Cuomo C.A."/>
            <person name="Heitman J."/>
        </authorList>
    </citation>
    <scope>NUCLEOTIDE SEQUENCE [LARGE SCALE GENOMIC DNA]</scope>
    <source>
        <strain evidence="3">CBS 11374</strain>
    </source>
</reference>
<gene>
    <name evidence="3" type="ORF">IL334_007759</name>
</gene>
<feature type="compositionally biased region" description="Low complexity" evidence="2">
    <location>
        <begin position="177"/>
        <end position="191"/>
    </location>
</feature>
<feature type="compositionally biased region" description="Acidic residues" evidence="2">
    <location>
        <begin position="257"/>
        <end position="271"/>
    </location>
</feature>
<feature type="compositionally biased region" description="Polar residues" evidence="2">
    <location>
        <begin position="275"/>
        <end position="287"/>
    </location>
</feature>
<dbReference type="GeneID" id="87959889"/>
<feature type="region of interest" description="Disordered" evidence="2">
    <location>
        <begin position="85"/>
        <end position="143"/>
    </location>
</feature>
<dbReference type="RefSeq" id="XP_062795499.1">
    <property type="nucleotide sequence ID" value="XM_062939448.1"/>
</dbReference>
<feature type="region of interest" description="Disordered" evidence="2">
    <location>
        <begin position="168"/>
        <end position="207"/>
    </location>
</feature>
<feature type="region of interest" description="Disordered" evidence="2">
    <location>
        <begin position="251"/>
        <end position="339"/>
    </location>
</feature>
<feature type="compositionally biased region" description="Low complexity" evidence="2">
    <location>
        <begin position="85"/>
        <end position="111"/>
    </location>
</feature>
<dbReference type="EMBL" id="CP141891">
    <property type="protein sequence ID" value="WRT70760.1"/>
    <property type="molecule type" value="Genomic_DNA"/>
</dbReference>
<keyword evidence="1" id="KW-0175">Coiled coil</keyword>
<keyword evidence="4" id="KW-1185">Reference proteome</keyword>
<name>A0ABZ1DBN4_9TREE</name>
<evidence type="ECO:0008006" key="5">
    <source>
        <dbReference type="Google" id="ProtNLM"/>
    </source>
</evidence>
<dbReference type="Proteomes" id="UP001329825">
    <property type="component" value="Chromosome 11"/>
</dbReference>
<evidence type="ECO:0000256" key="2">
    <source>
        <dbReference type="SAM" id="MobiDB-lite"/>
    </source>
</evidence>
<feature type="compositionally biased region" description="Acidic residues" evidence="2">
    <location>
        <begin position="293"/>
        <end position="315"/>
    </location>
</feature>
<protein>
    <recommendedName>
        <fullName evidence="5">Mediator complex subunit 8</fullName>
    </recommendedName>
</protein>
<accession>A0ABZ1DBN4</accession>
<feature type="compositionally biased region" description="Polar residues" evidence="2">
    <location>
        <begin position="192"/>
        <end position="203"/>
    </location>
</feature>
<evidence type="ECO:0000313" key="4">
    <source>
        <dbReference type="Proteomes" id="UP001329825"/>
    </source>
</evidence>
<organism evidence="3 4">
    <name type="scientific">Kwoniella shivajii</name>
    <dbReference type="NCBI Taxonomy" id="564305"/>
    <lineage>
        <taxon>Eukaryota</taxon>
        <taxon>Fungi</taxon>
        <taxon>Dikarya</taxon>
        <taxon>Basidiomycota</taxon>
        <taxon>Agaricomycotina</taxon>
        <taxon>Tremellomycetes</taxon>
        <taxon>Tremellales</taxon>
        <taxon>Cryptococcaceae</taxon>
        <taxon>Kwoniella</taxon>
    </lineage>
</organism>
<evidence type="ECO:0000256" key="1">
    <source>
        <dbReference type="SAM" id="Coils"/>
    </source>
</evidence>
<sequence length="362" mass="40104">MQVRPPAATTLSSSIEYHAPLPPSIPLSSINTLIPRLTTTINDIDHLRNLIGAGYVDGSLPSWDTLLQRYSLLLGRINALSNYISPPSTLTTTTTTTTSSSSSSATTTTNLAPPPPPPLSGYLVHPLNPLPSTTNTNTANGENEVNPLAFETFFQVINTQLIPSLTNSQESTLSNDQTQTQTQTQTQNQHQGSSSAKTTTTRWHTADELRGMDDRALDILKRSLKDRLNKESIKIDVMKREIDRREEEIDWTMRIDEAEEEDDNDDQDPGEGENQVQGDTGGVSQIQDKNNDHDDDDESDDDLFGGDDDDGDEPMIIDVDAEKTERIGTPKQVDEEEKSEEINWKLEDYVNYMDSGKIPSNI</sequence>
<feature type="compositionally biased region" description="Low complexity" evidence="2">
    <location>
        <begin position="126"/>
        <end position="143"/>
    </location>
</feature>
<proteinExistence type="predicted"/>
<evidence type="ECO:0000313" key="3">
    <source>
        <dbReference type="EMBL" id="WRT70760.1"/>
    </source>
</evidence>
<feature type="coiled-coil region" evidence="1">
    <location>
        <begin position="221"/>
        <end position="248"/>
    </location>
</feature>